<sequence length="140" mass="16356">MVIEAPLEAVWGITNDIESWPRLFTEYAAAEVLKREGSVVRFRLTTHPDEEGRVWSWVSERTLDPAAGVVTARRIETGPFLEYMNLRWEYEEVPDGTRLRWIQEFQVRPDAPVDDHGAEDHLNEQTQKEMIHIKAVIEKR</sequence>
<proteinExistence type="predicted"/>
<feature type="domain" description="Coenzyme Q-binding protein COQ10 START" evidence="1">
    <location>
        <begin position="3"/>
        <end position="113"/>
    </location>
</feature>
<comment type="caution">
    <text evidence="2">The sequence shown here is derived from an EMBL/GenBank/DDBJ whole genome shotgun (WGS) entry which is preliminary data.</text>
</comment>
<reference evidence="2" key="1">
    <citation type="submission" date="2021-01" db="EMBL/GenBank/DDBJ databases">
        <title>Whole genome shotgun sequence of Sinosporangium siamense NBRC 109515.</title>
        <authorList>
            <person name="Komaki H."/>
            <person name="Tamura T."/>
        </authorList>
    </citation>
    <scope>NUCLEOTIDE SEQUENCE</scope>
    <source>
        <strain evidence="2">NBRC 109515</strain>
    </source>
</reference>
<accession>A0A919V9A0</accession>
<dbReference type="SUPFAM" id="SSF55961">
    <property type="entry name" value="Bet v1-like"/>
    <property type="match status" value="1"/>
</dbReference>
<dbReference type="Gene3D" id="3.30.530.20">
    <property type="match status" value="1"/>
</dbReference>
<name>A0A919V9A0_9ACTN</name>
<dbReference type="InterPro" id="IPR005031">
    <property type="entry name" value="COQ10_START"/>
</dbReference>
<dbReference type="Proteomes" id="UP000606172">
    <property type="component" value="Unassembled WGS sequence"/>
</dbReference>
<dbReference type="EMBL" id="BOOW01000032">
    <property type="protein sequence ID" value="GII95071.1"/>
    <property type="molecule type" value="Genomic_DNA"/>
</dbReference>
<dbReference type="InterPro" id="IPR023393">
    <property type="entry name" value="START-like_dom_sf"/>
</dbReference>
<evidence type="ECO:0000259" key="1">
    <source>
        <dbReference type="Pfam" id="PF03364"/>
    </source>
</evidence>
<evidence type="ECO:0000313" key="3">
    <source>
        <dbReference type="Proteomes" id="UP000606172"/>
    </source>
</evidence>
<organism evidence="2 3">
    <name type="scientific">Sinosporangium siamense</name>
    <dbReference type="NCBI Taxonomy" id="1367973"/>
    <lineage>
        <taxon>Bacteria</taxon>
        <taxon>Bacillati</taxon>
        <taxon>Actinomycetota</taxon>
        <taxon>Actinomycetes</taxon>
        <taxon>Streptosporangiales</taxon>
        <taxon>Streptosporangiaceae</taxon>
        <taxon>Sinosporangium</taxon>
    </lineage>
</organism>
<keyword evidence="3" id="KW-1185">Reference proteome</keyword>
<dbReference type="AlphaFoldDB" id="A0A919V9A0"/>
<dbReference type="Pfam" id="PF03364">
    <property type="entry name" value="Polyketide_cyc"/>
    <property type="match status" value="1"/>
</dbReference>
<protein>
    <submittedName>
        <fullName evidence="2">Polyketide cyclase</fullName>
    </submittedName>
</protein>
<evidence type="ECO:0000313" key="2">
    <source>
        <dbReference type="EMBL" id="GII95071.1"/>
    </source>
</evidence>
<gene>
    <name evidence="2" type="ORF">Ssi02_53020</name>
</gene>